<dbReference type="Proteomes" id="UP000243359">
    <property type="component" value="Chromosome I"/>
</dbReference>
<protein>
    <recommendedName>
        <fullName evidence="3">DUF1826 domain-containing protein</fullName>
    </recommendedName>
</protein>
<reference evidence="2" key="1">
    <citation type="submission" date="2016-10" db="EMBL/GenBank/DDBJ databases">
        <authorList>
            <person name="Varghese N."/>
            <person name="Submissions S."/>
        </authorList>
    </citation>
    <scope>NUCLEOTIDE SEQUENCE [LARGE SCALE GENOMIC DNA]</scope>
    <source>
        <strain evidence="2">KCTC 32247</strain>
    </source>
</reference>
<evidence type="ECO:0000313" key="2">
    <source>
        <dbReference type="Proteomes" id="UP000243359"/>
    </source>
</evidence>
<evidence type="ECO:0008006" key="3">
    <source>
        <dbReference type="Google" id="ProtNLM"/>
    </source>
</evidence>
<dbReference type="EMBL" id="LT629751">
    <property type="protein sequence ID" value="SDT13331.1"/>
    <property type="molecule type" value="Genomic_DNA"/>
</dbReference>
<evidence type="ECO:0000313" key="1">
    <source>
        <dbReference type="EMBL" id="SDT13331.1"/>
    </source>
</evidence>
<dbReference type="Pfam" id="PF08856">
    <property type="entry name" value="DUF1826"/>
    <property type="match status" value="1"/>
</dbReference>
<gene>
    <name evidence="1" type="ORF">SAMN05216221_3565</name>
</gene>
<sequence>MHALKLVPPPRQLCGDAPEVLAEVLRDGVNLAVWQRTLQPAVAGFVAALLARGTPLAEALSLELADGEREPELRGLAGEFVALPGHAAFVADVAWLLRAYACLLDTRRVGLRLRVLDRAMCPRFHVDRVPLRLVTTYAGPGSQWLAEGALARARLGDPAAEPPAQAIRTLQAGHVALLKGERWEGNEHTAIVHRSPPLAAGERRLLLTLDWLE</sequence>
<dbReference type="OrthoDB" id="5342505at2"/>
<accession>A0A1H1XWC5</accession>
<dbReference type="RefSeq" id="WP_090350989.1">
    <property type="nucleotide sequence ID" value="NZ_LT629751.1"/>
</dbReference>
<dbReference type="STRING" id="1392877.SAMN05216221_3565"/>
<keyword evidence="2" id="KW-1185">Reference proteome</keyword>
<name>A0A1H1XWC5_9PSED</name>
<proteinExistence type="predicted"/>
<dbReference type="AlphaFoldDB" id="A0A1H1XWC5"/>
<dbReference type="InterPro" id="IPR014955">
    <property type="entry name" value="DUF1826"/>
</dbReference>
<organism evidence="1 2">
    <name type="scientific">Pseudomonas oryzae</name>
    <dbReference type="NCBI Taxonomy" id="1392877"/>
    <lineage>
        <taxon>Bacteria</taxon>
        <taxon>Pseudomonadati</taxon>
        <taxon>Pseudomonadota</taxon>
        <taxon>Gammaproteobacteria</taxon>
        <taxon>Pseudomonadales</taxon>
        <taxon>Pseudomonadaceae</taxon>
        <taxon>Pseudomonas</taxon>
    </lineage>
</organism>